<dbReference type="AlphaFoldDB" id="A0A7W4XYM5"/>
<evidence type="ECO:0000256" key="3">
    <source>
        <dbReference type="ARBA" id="ARBA00023125"/>
    </source>
</evidence>
<evidence type="ECO:0000256" key="1">
    <source>
        <dbReference type="ARBA" id="ARBA00009437"/>
    </source>
</evidence>
<dbReference type="SUPFAM" id="SSF46785">
    <property type="entry name" value="Winged helix' DNA-binding domain"/>
    <property type="match status" value="1"/>
</dbReference>
<comment type="similarity">
    <text evidence="1">Belongs to the LysR transcriptional regulatory family.</text>
</comment>
<keyword evidence="2" id="KW-0805">Transcription regulation</keyword>
<dbReference type="PANTHER" id="PTHR30346">
    <property type="entry name" value="TRANSCRIPTIONAL DUAL REGULATOR HCAR-RELATED"/>
    <property type="match status" value="1"/>
</dbReference>
<dbReference type="GO" id="GO:0003700">
    <property type="term" value="F:DNA-binding transcription factor activity"/>
    <property type="evidence" value="ECO:0007669"/>
    <property type="project" value="InterPro"/>
</dbReference>
<dbReference type="InterPro" id="IPR036388">
    <property type="entry name" value="WH-like_DNA-bd_sf"/>
</dbReference>
<dbReference type="Pfam" id="PF03466">
    <property type="entry name" value="LysR_substrate"/>
    <property type="match status" value="1"/>
</dbReference>
<dbReference type="InterPro" id="IPR005119">
    <property type="entry name" value="LysR_subst-bd"/>
</dbReference>
<dbReference type="PROSITE" id="PS50931">
    <property type="entry name" value="HTH_LYSR"/>
    <property type="match status" value="1"/>
</dbReference>
<dbReference type="InterPro" id="IPR036390">
    <property type="entry name" value="WH_DNA-bd_sf"/>
</dbReference>
<dbReference type="Pfam" id="PF00126">
    <property type="entry name" value="HTH_1"/>
    <property type="match status" value="1"/>
</dbReference>
<dbReference type="SUPFAM" id="SSF53850">
    <property type="entry name" value="Periplasmic binding protein-like II"/>
    <property type="match status" value="1"/>
</dbReference>
<sequence length="313" mass="31669">MTSPLALDPRSLVVLHLVVRHGSLSGAARALGWTHPAVSQHVRRLERAAGCALVERHGRGVRPTEAGAVLARHAADVAAALRGAGDCLAGLASDRPARLRVAAFPTACATIVLDAVRALAISAPGVAVDVLQAEPPEAFRALREGAADVAVVFDDVAPGVGPGGAGAAGLHARPAGRDPLLVVLPGTHPLAGRARVPLAALEDATVLAGCPTCRARWERHCARAGVRTRLHHQVTDDHVLMQAMVAAGQGAAVLPGLALSAHRRPDVVALPLDPPLGRDLTVLVRGDTPAAGPAAAFADRLAASVPAPGGTGG</sequence>
<evidence type="ECO:0000259" key="5">
    <source>
        <dbReference type="PROSITE" id="PS50931"/>
    </source>
</evidence>
<dbReference type="Proteomes" id="UP000533269">
    <property type="component" value="Unassembled WGS sequence"/>
</dbReference>
<name>A0A7W4XYM5_KINRA</name>
<gene>
    <name evidence="6" type="ORF">FHR75_003250</name>
</gene>
<dbReference type="RefSeq" id="WP_183392220.1">
    <property type="nucleotide sequence ID" value="NZ_JACHVY010000003.1"/>
</dbReference>
<dbReference type="InterPro" id="IPR000847">
    <property type="entry name" value="LysR_HTH_N"/>
</dbReference>
<reference evidence="6 7" key="1">
    <citation type="submission" date="2020-08" db="EMBL/GenBank/DDBJ databases">
        <title>The Agave Microbiome: Exploring the role of microbial communities in plant adaptations to desert environments.</title>
        <authorList>
            <person name="Partida-Martinez L.P."/>
        </authorList>
    </citation>
    <scope>NUCLEOTIDE SEQUENCE [LARGE SCALE GENOMIC DNA]</scope>
    <source>
        <strain evidence="6 7">AS2.23</strain>
    </source>
</reference>
<protein>
    <submittedName>
        <fullName evidence="6">DNA-binding transcriptional LysR family regulator</fullName>
    </submittedName>
</protein>
<evidence type="ECO:0000256" key="4">
    <source>
        <dbReference type="ARBA" id="ARBA00023163"/>
    </source>
</evidence>
<feature type="domain" description="HTH lysR-type" evidence="5">
    <location>
        <begin position="7"/>
        <end position="64"/>
    </location>
</feature>
<dbReference type="Gene3D" id="1.10.10.10">
    <property type="entry name" value="Winged helix-like DNA-binding domain superfamily/Winged helix DNA-binding domain"/>
    <property type="match status" value="1"/>
</dbReference>
<organism evidence="6 7">
    <name type="scientific">Kineococcus radiotolerans</name>
    <dbReference type="NCBI Taxonomy" id="131568"/>
    <lineage>
        <taxon>Bacteria</taxon>
        <taxon>Bacillati</taxon>
        <taxon>Actinomycetota</taxon>
        <taxon>Actinomycetes</taxon>
        <taxon>Kineosporiales</taxon>
        <taxon>Kineosporiaceae</taxon>
        <taxon>Kineococcus</taxon>
    </lineage>
</organism>
<dbReference type="Gene3D" id="3.40.190.10">
    <property type="entry name" value="Periplasmic binding protein-like II"/>
    <property type="match status" value="2"/>
</dbReference>
<evidence type="ECO:0000256" key="2">
    <source>
        <dbReference type="ARBA" id="ARBA00023015"/>
    </source>
</evidence>
<dbReference type="GO" id="GO:0032993">
    <property type="term" value="C:protein-DNA complex"/>
    <property type="evidence" value="ECO:0007669"/>
    <property type="project" value="TreeGrafter"/>
</dbReference>
<dbReference type="PANTHER" id="PTHR30346:SF29">
    <property type="entry name" value="LYSR SUBSTRATE-BINDING"/>
    <property type="match status" value="1"/>
</dbReference>
<accession>A0A7W4XYM5</accession>
<proteinExistence type="inferred from homology"/>
<comment type="caution">
    <text evidence="6">The sequence shown here is derived from an EMBL/GenBank/DDBJ whole genome shotgun (WGS) entry which is preliminary data.</text>
</comment>
<keyword evidence="4" id="KW-0804">Transcription</keyword>
<keyword evidence="3 6" id="KW-0238">DNA-binding</keyword>
<dbReference type="GO" id="GO:0003677">
    <property type="term" value="F:DNA binding"/>
    <property type="evidence" value="ECO:0007669"/>
    <property type="project" value="UniProtKB-KW"/>
</dbReference>
<evidence type="ECO:0000313" key="7">
    <source>
        <dbReference type="Proteomes" id="UP000533269"/>
    </source>
</evidence>
<evidence type="ECO:0000313" key="6">
    <source>
        <dbReference type="EMBL" id="MBB2902419.1"/>
    </source>
</evidence>
<dbReference type="EMBL" id="JACHVY010000003">
    <property type="protein sequence ID" value="MBB2902419.1"/>
    <property type="molecule type" value="Genomic_DNA"/>
</dbReference>
<reference evidence="6 7" key="2">
    <citation type="submission" date="2020-08" db="EMBL/GenBank/DDBJ databases">
        <authorList>
            <person name="Partida-Martinez L."/>
            <person name="Huntemann M."/>
            <person name="Clum A."/>
            <person name="Wang J."/>
            <person name="Palaniappan K."/>
            <person name="Ritter S."/>
            <person name="Chen I.-M."/>
            <person name="Stamatis D."/>
            <person name="Reddy T."/>
            <person name="O'Malley R."/>
            <person name="Daum C."/>
            <person name="Shapiro N."/>
            <person name="Ivanova N."/>
            <person name="Kyrpides N."/>
            <person name="Woyke T."/>
        </authorList>
    </citation>
    <scope>NUCLEOTIDE SEQUENCE [LARGE SCALE GENOMIC DNA]</scope>
    <source>
        <strain evidence="6 7">AS2.23</strain>
    </source>
</reference>